<dbReference type="EMBL" id="CBSX010000106">
    <property type="protein sequence ID" value="CDH05543.1"/>
    <property type="molecule type" value="Genomic_DNA"/>
</dbReference>
<gene>
    <name evidence="1" type="ORF">XBO1_1940059</name>
</gene>
<dbReference type="HOGENOM" id="CLU_3207083_0_0_6"/>
<dbReference type="Proteomes" id="UP000028483">
    <property type="component" value="Unassembled WGS sequence"/>
</dbReference>
<comment type="caution">
    <text evidence="1">The sequence shown here is derived from an EMBL/GenBank/DDBJ whole genome shotgun (WGS) entry which is preliminary data.</text>
</comment>
<sequence>MASKYSFQQLSHFICLRINCTLPPTEHNREALKRMDEAVRIAMEE</sequence>
<protein>
    <submittedName>
        <fullName evidence="1">Uncharacterized protein</fullName>
    </submittedName>
</protein>
<dbReference type="RefSeq" id="WP_155270999.1">
    <property type="nucleotide sequence ID" value="NZ_CAWLUU010000167.1"/>
</dbReference>
<evidence type="ECO:0000313" key="2">
    <source>
        <dbReference type="Proteomes" id="UP000028483"/>
    </source>
</evidence>
<reference evidence="1" key="1">
    <citation type="submission" date="2013-07" db="EMBL/GenBank/DDBJ databases">
        <title>Sub-species coevolution in mutualistic symbiosis.</title>
        <authorList>
            <person name="Murfin K."/>
            <person name="Klassen J."/>
            <person name="Lee M."/>
            <person name="Forst S."/>
            <person name="Stock P."/>
            <person name="Goodrich-Blair H."/>
        </authorList>
    </citation>
    <scope>NUCLEOTIDE SEQUENCE [LARGE SCALE GENOMIC DNA]</scope>
    <source>
        <strain evidence="1">Oregonense</strain>
    </source>
</reference>
<organism evidence="1 2">
    <name type="scientific">Xenorhabdus bovienii str. oregonense</name>
    <dbReference type="NCBI Taxonomy" id="1398202"/>
    <lineage>
        <taxon>Bacteria</taxon>
        <taxon>Pseudomonadati</taxon>
        <taxon>Pseudomonadota</taxon>
        <taxon>Gammaproteobacteria</taxon>
        <taxon>Enterobacterales</taxon>
        <taxon>Morganellaceae</taxon>
        <taxon>Xenorhabdus</taxon>
    </lineage>
</organism>
<proteinExistence type="predicted"/>
<accession>A0A077P4M4</accession>
<name>A0A077P4M4_XENBV</name>
<evidence type="ECO:0000313" key="1">
    <source>
        <dbReference type="EMBL" id="CDH05543.1"/>
    </source>
</evidence>
<dbReference type="AlphaFoldDB" id="A0A077P4M4"/>